<dbReference type="EMBL" id="JBHSFG010000087">
    <property type="protein sequence ID" value="MFC4470908.1"/>
    <property type="molecule type" value="Genomic_DNA"/>
</dbReference>
<dbReference type="PANTHER" id="PTHR11070">
    <property type="entry name" value="UVRD / RECB / PCRA DNA HELICASE FAMILY MEMBER"/>
    <property type="match status" value="1"/>
</dbReference>
<feature type="binding site" evidence="5">
    <location>
        <begin position="32"/>
        <end position="39"/>
    </location>
    <ligand>
        <name>ATP</name>
        <dbReference type="ChEBI" id="CHEBI:30616"/>
    </ligand>
</feature>
<reference evidence="8" key="1">
    <citation type="journal article" date="2019" name="Int. J. Syst. Evol. Microbiol.">
        <title>The Global Catalogue of Microorganisms (GCM) 10K type strain sequencing project: providing services to taxonomists for standard genome sequencing and annotation.</title>
        <authorList>
            <consortium name="The Broad Institute Genomics Platform"/>
            <consortium name="The Broad Institute Genome Sequencing Center for Infectious Disease"/>
            <person name="Wu L."/>
            <person name="Ma J."/>
        </authorList>
    </citation>
    <scope>NUCLEOTIDE SEQUENCE [LARGE SCALE GENOMIC DNA]</scope>
    <source>
        <strain evidence="8">DT43</strain>
    </source>
</reference>
<evidence type="ECO:0000256" key="4">
    <source>
        <dbReference type="ARBA" id="ARBA00022840"/>
    </source>
</evidence>
<dbReference type="Gene3D" id="3.40.50.300">
    <property type="entry name" value="P-loop containing nucleotide triphosphate hydrolases"/>
    <property type="match status" value="2"/>
</dbReference>
<organism evidence="7 8">
    <name type="scientific">Streptomyces xiangluensis</name>
    <dbReference type="NCBI Taxonomy" id="2665720"/>
    <lineage>
        <taxon>Bacteria</taxon>
        <taxon>Bacillati</taxon>
        <taxon>Actinomycetota</taxon>
        <taxon>Actinomycetes</taxon>
        <taxon>Kitasatosporales</taxon>
        <taxon>Streptomycetaceae</taxon>
        <taxon>Streptomyces</taxon>
    </lineage>
</organism>
<dbReference type="Pfam" id="PF00580">
    <property type="entry name" value="UvrD-helicase"/>
    <property type="match status" value="2"/>
</dbReference>
<evidence type="ECO:0000259" key="6">
    <source>
        <dbReference type="PROSITE" id="PS51198"/>
    </source>
</evidence>
<dbReference type="Pfam" id="PF13538">
    <property type="entry name" value="UvrD_C_2"/>
    <property type="match status" value="1"/>
</dbReference>
<evidence type="ECO:0000313" key="7">
    <source>
        <dbReference type="EMBL" id="MFC4470908.1"/>
    </source>
</evidence>
<gene>
    <name evidence="7" type="ORF">ACFPH6_41535</name>
</gene>
<keyword evidence="3 5" id="KW-0347">Helicase</keyword>
<keyword evidence="4 5" id="KW-0067">ATP-binding</keyword>
<sequence>MTNTGSTADVILSDEQRYIVERDLDTRMLVTAGAGTGKTLSLVRRLAFLLEEEAASAADILVLSYSRAAVREVRERLSRAGSSGRHVDVRTFDSYATWILSEADPDGSWQTAGYDGRIRAATHLLRTDENAAGLVEDLQHVVVDEVQDLVGDRAEFVKVILDLGEGGFTLLGDPAQGIYGFLLVDSAERIRGAAALYAWVRDRFHEDLIESTLSHNRRVRDNRAEVARPFGAALGRVDADFAAIQRDLRTCLLDPDCHLGALDDALPVIADLAAAPTAVLCRTNGQALRLSEYLHEHSVGHRLQRSGLDRAVPVWVAGLFTAFGTTRPAKDAVVSYLESVLRDETTDLQQAWTLLKRMNGNRDNRNSLDLGTVASRLAQRRIPDELVTQNPSSLVVSTIHRAKGLEFDNVIVVDPGEASDDPVEQAEEARLLYVAMSRPRDLLLRLELPPDLTRGLRKNSEIDRWVKRHPGRQRQFLSRRYGMEILSEDVHADDPAGTVGFTESPHTVQQYLASQSLTAAPVTLIRINEEDGNGHRGYVVEHEGVAVGITSESFTWALRKEIGWNHEWPERIENLRVDCVETVVGSEAAALNNGMGPFGIWLRPRLVGMGRFAWPKKGQPA</sequence>
<dbReference type="Proteomes" id="UP001596012">
    <property type="component" value="Unassembled WGS sequence"/>
</dbReference>
<dbReference type="InterPro" id="IPR014016">
    <property type="entry name" value="UvrD-like_ATP-bd"/>
</dbReference>
<evidence type="ECO:0000256" key="2">
    <source>
        <dbReference type="ARBA" id="ARBA00022801"/>
    </source>
</evidence>
<dbReference type="InterPro" id="IPR027417">
    <property type="entry name" value="P-loop_NTPase"/>
</dbReference>
<name>A0ABV8Z063_9ACTN</name>
<proteinExistence type="predicted"/>
<evidence type="ECO:0000313" key="8">
    <source>
        <dbReference type="Proteomes" id="UP001596012"/>
    </source>
</evidence>
<dbReference type="PROSITE" id="PS51198">
    <property type="entry name" value="UVRD_HELICASE_ATP_BIND"/>
    <property type="match status" value="1"/>
</dbReference>
<keyword evidence="1 5" id="KW-0547">Nucleotide-binding</keyword>
<keyword evidence="8" id="KW-1185">Reference proteome</keyword>
<accession>A0ABV8Z063</accession>
<dbReference type="SUPFAM" id="SSF52540">
    <property type="entry name" value="P-loop containing nucleoside triphosphate hydrolases"/>
    <property type="match status" value="1"/>
</dbReference>
<dbReference type="RefSeq" id="WP_386352359.1">
    <property type="nucleotide sequence ID" value="NZ_JBHSFG010000087.1"/>
</dbReference>
<keyword evidence="2 5" id="KW-0378">Hydrolase</keyword>
<dbReference type="InterPro" id="IPR000212">
    <property type="entry name" value="DNA_helicase_UvrD/REP"/>
</dbReference>
<dbReference type="InterPro" id="IPR027785">
    <property type="entry name" value="UvrD-like_helicase_C"/>
</dbReference>
<evidence type="ECO:0000256" key="1">
    <source>
        <dbReference type="ARBA" id="ARBA00022741"/>
    </source>
</evidence>
<evidence type="ECO:0000256" key="5">
    <source>
        <dbReference type="PROSITE-ProRule" id="PRU00560"/>
    </source>
</evidence>
<protein>
    <submittedName>
        <fullName evidence="7">UvrD-helicase domain-containing protein</fullName>
    </submittedName>
</protein>
<feature type="domain" description="UvrD-like helicase ATP-binding" evidence="6">
    <location>
        <begin position="11"/>
        <end position="459"/>
    </location>
</feature>
<evidence type="ECO:0000256" key="3">
    <source>
        <dbReference type="ARBA" id="ARBA00022806"/>
    </source>
</evidence>
<comment type="caution">
    <text evidence="7">The sequence shown here is derived from an EMBL/GenBank/DDBJ whole genome shotgun (WGS) entry which is preliminary data.</text>
</comment>